<dbReference type="AlphaFoldDB" id="E4WUD2"/>
<keyword evidence="2" id="KW-1185">Reference proteome</keyword>
<sequence>MKISSILAISTFGCETDKIYAERELTRIVEHSQKAVDEWLHWSPSSDSFKRRFSKIGGQMLDAFIACHNETENQDRVYEHDHHQEGHLLLHHHKNVFGCSSKWNWTGGMTHCMIPVDFNSLEILRMEPPCVEGITFGINDNLIWTQQGCSVELSLTNIEAKFSTEAALTTPKPEISKLTLRCKSEYESRKQCNFDGDFNDYYLTTTLGEGNCRRDSSYGFSENMKYIWVDEGCNAEFVLFKRERRVQKTDNSVSGSKVVESIAARLLKWADSYLKSCKHQYIQAFKAVSNVKRLNLSVQNTFNM</sequence>
<dbReference type="Pfam" id="PF11218">
    <property type="entry name" value="DUF3011"/>
    <property type="match status" value="1"/>
</dbReference>
<dbReference type="EMBL" id="FN653016">
    <property type="protein sequence ID" value="CBY06995.1"/>
    <property type="molecule type" value="Genomic_DNA"/>
</dbReference>
<proteinExistence type="predicted"/>
<protein>
    <submittedName>
        <fullName evidence="1">Uncharacterized protein</fullName>
    </submittedName>
</protein>
<dbReference type="InParanoid" id="E4WUD2"/>
<name>E4WUD2_OIKDI</name>
<evidence type="ECO:0000313" key="2">
    <source>
        <dbReference type="Proteomes" id="UP000001307"/>
    </source>
</evidence>
<dbReference type="InterPro" id="IPR021381">
    <property type="entry name" value="DUF3011"/>
</dbReference>
<dbReference type="OrthoDB" id="10334479at2759"/>
<reference evidence="1" key="1">
    <citation type="journal article" date="2010" name="Science">
        <title>Plasticity of animal genome architecture unmasked by rapid evolution of a pelagic tunicate.</title>
        <authorList>
            <person name="Denoeud F."/>
            <person name="Henriet S."/>
            <person name="Mungpakdee S."/>
            <person name="Aury J.M."/>
            <person name="Da Silva C."/>
            <person name="Brinkmann H."/>
            <person name="Mikhaleva J."/>
            <person name="Olsen L.C."/>
            <person name="Jubin C."/>
            <person name="Canestro C."/>
            <person name="Bouquet J.M."/>
            <person name="Danks G."/>
            <person name="Poulain J."/>
            <person name="Campsteijn C."/>
            <person name="Adamski M."/>
            <person name="Cross I."/>
            <person name="Yadetie F."/>
            <person name="Muffato M."/>
            <person name="Louis A."/>
            <person name="Butcher S."/>
            <person name="Tsagkogeorga G."/>
            <person name="Konrad A."/>
            <person name="Singh S."/>
            <person name="Jensen M.F."/>
            <person name="Cong E.H."/>
            <person name="Eikeseth-Otteraa H."/>
            <person name="Noel B."/>
            <person name="Anthouard V."/>
            <person name="Porcel B.M."/>
            <person name="Kachouri-Lafond R."/>
            <person name="Nishino A."/>
            <person name="Ugolini M."/>
            <person name="Chourrout P."/>
            <person name="Nishida H."/>
            <person name="Aasland R."/>
            <person name="Huzurbazar S."/>
            <person name="Westhof E."/>
            <person name="Delsuc F."/>
            <person name="Lehrach H."/>
            <person name="Reinhardt R."/>
            <person name="Weissenbach J."/>
            <person name="Roy S.W."/>
            <person name="Artiguenave F."/>
            <person name="Postlethwait J.H."/>
            <person name="Manak J.R."/>
            <person name="Thompson E.M."/>
            <person name="Jaillon O."/>
            <person name="Du Pasquier L."/>
            <person name="Boudinot P."/>
            <person name="Liberles D.A."/>
            <person name="Volff J.N."/>
            <person name="Philippe H."/>
            <person name="Lenhard B."/>
            <person name="Roest Crollius H."/>
            <person name="Wincker P."/>
            <person name="Chourrout D."/>
        </authorList>
    </citation>
    <scope>NUCLEOTIDE SEQUENCE [LARGE SCALE GENOMIC DNA]</scope>
</reference>
<evidence type="ECO:0000313" key="1">
    <source>
        <dbReference type="EMBL" id="CBY06995.1"/>
    </source>
</evidence>
<gene>
    <name evidence="1" type="ORF">GSOID_T00006072001</name>
</gene>
<dbReference type="Proteomes" id="UP000001307">
    <property type="component" value="Unassembled WGS sequence"/>
</dbReference>
<organism evidence="1">
    <name type="scientific">Oikopleura dioica</name>
    <name type="common">Tunicate</name>
    <dbReference type="NCBI Taxonomy" id="34765"/>
    <lineage>
        <taxon>Eukaryota</taxon>
        <taxon>Metazoa</taxon>
        <taxon>Chordata</taxon>
        <taxon>Tunicata</taxon>
        <taxon>Appendicularia</taxon>
        <taxon>Copelata</taxon>
        <taxon>Oikopleuridae</taxon>
        <taxon>Oikopleura</taxon>
    </lineage>
</organism>
<accession>E4WUD2</accession>